<dbReference type="PANTHER" id="PTHR42693">
    <property type="entry name" value="ARYLSULFATASE FAMILY MEMBER"/>
    <property type="match status" value="1"/>
</dbReference>
<dbReference type="PANTHER" id="PTHR42693:SF33">
    <property type="entry name" value="ARYLSULFATASE"/>
    <property type="match status" value="1"/>
</dbReference>
<sequence length="556" mass="63959">MSESLKDPNFLIIVADDLGFTDVGCFGGEIKTPNLDKLGFDGLRFSGFHTASACSPTRSMLFSGTDNHIAGLGQMAEFLKRFKDKQAFAKKPGYEGFLNWKVASLPEIIGNERYYNVISGKWHLGLDEENWPNSRGFEKTFTLLPGAGNHYKKNVHFKDFLPFLYAENGKKLDPAVEIPDDFYSTEYFTSKFLENLKDKEARKGRPFFGCLTYTAPHWPLQAPRETINKYKDVYADGPFELRKRRLEKSKELGIIDESTVAHLVETHKTKIWDELSEEEKKYDSRVMEAYAAMVDELDKNIGRVIDYLKETGEFENTLIVFMSDNGAEGMLMEAMPNGWAHAKKIIEENYDNSYENIGNGDSFVYYGDLWAQAATAPRYMYKMWSTEGGINCPLIFHYPKLHENWKGPKVVDQFCTVMDIVPTVLELLNIAHPAPNFKGREIYPPRGKSWIPLLTGKSENIYQDDEYVGWELFGQRALRQGRYKILYIPKPFGSGEWELYDIKTDPGETIKLNDVYPDILDELVSKFSKYSYETGLVYFEPYDEDTKVNRRIIKDD</sequence>
<dbReference type="CDD" id="cd16025">
    <property type="entry name" value="PAS_like"/>
    <property type="match status" value="1"/>
</dbReference>
<dbReference type="Gene3D" id="3.40.720.10">
    <property type="entry name" value="Alkaline Phosphatase, subunit A"/>
    <property type="match status" value="1"/>
</dbReference>
<dbReference type="VEuPathDB" id="FungiDB:SCODWIG_03489"/>
<protein>
    <submittedName>
        <fullName evidence="3">Related to Arylsulfatase</fullName>
    </submittedName>
</protein>
<dbReference type="Gene3D" id="3.30.1120.10">
    <property type="match status" value="1"/>
</dbReference>
<dbReference type="AlphaFoldDB" id="A0A376BAK4"/>
<gene>
    <name evidence="3" type="ORF">SCODWIG_03489</name>
</gene>
<accession>A0A376BAK4</accession>
<dbReference type="InterPro" id="IPR000917">
    <property type="entry name" value="Sulfatase_N"/>
</dbReference>
<feature type="domain" description="Sulfatase N-terminal" evidence="2">
    <location>
        <begin position="8"/>
        <end position="430"/>
    </location>
</feature>
<dbReference type="GO" id="GO:0019637">
    <property type="term" value="P:organophosphate metabolic process"/>
    <property type="evidence" value="ECO:0007669"/>
    <property type="project" value="UniProtKB-ARBA"/>
</dbReference>
<dbReference type="SUPFAM" id="SSF53649">
    <property type="entry name" value="Alkaline phosphatase-like"/>
    <property type="match status" value="1"/>
</dbReference>
<comment type="similarity">
    <text evidence="1">Belongs to the sulfatase family.</text>
</comment>
<keyword evidence="4" id="KW-1185">Reference proteome</keyword>
<evidence type="ECO:0000313" key="4">
    <source>
        <dbReference type="Proteomes" id="UP000262825"/>
    </source>
</evidence>
<dbReference type="Pfam" id="PF00884">
    <property type="entry name" value="Sulfatase"/>
    <property type="match status" value="1"/>
</dbReference>
<dbReference type="InterPro" id="IPR017850">
    <property type="entry name" value="Alkaline_phosphatase_core_sf"/>
</dbReference>
<evidence type="ECO:0000313" key="3">
    <source>
        <dbReference type="EMBL" id="SSD61728.1"/>
    </source>
</evidence>
<organism evidence="3 4">
    <name type="scientific">Saccharomycodes ludwigii</name>
    <dbReference type="NCBI Taxonomy" id="36035"/>
    <lineage>
        <taxon>Eukaryota</taxon>
        <taxon>Fungi</taxon>
        <taxon>Dikarya</taxon>
        <taxon>Ascomycota</taxon>
        <taxon>Saccharomycotina</taxon>
        <taxon>Saccharomycetes</taxon>
        <taxon>Saccharomycodales</taxon>
        <taxon>Saccharomycodaceae</taxon>
        <taxon>Saccharomycodes</taxon>
    </lineage>
</organism>
<evidence type="ECO:0000259" key="2">
    <source>
        <dbReference type="Pfam" id="PF00884"/>
    </source>
</evidence>
<name>A0A376BAK4_9ASCO</name>
<proteinExistence type="inferred from homology"/>
<dbReference type="Proteomes" id="UP000262825">
    <property type="component" value="Unassembled WGS sequence"/>
</dbReference>
<dbReference type="InterPro" id="IPR050738">
    <property type="entry name" value="Sulfatase"/>
</dbReference>
<dbReference type="EMBL" id="UFAJ01000859">
    <property type="protein sequence ID" value="SSD61728.1"/>
    <property type="molecule type" value="Genomic_DNA"/>
</dbReference>
<evidence type="ECO:0000256" key="1">
    <source>
        <dbReference type="ARBA" id="ARBA00008779"/>
    </source>
</evidence>
<dbReference type="GO" id="GO:0004065">
    <property type="term" value="F:arylsulfatase activity"/>
    <property type="evidence" value="ECO:0007669"/>
    <property type="project" value="TreeGrafter"/>
</dbReference>
<reference evidence="4" key="1">
    <citation type="submission" date="2018-06" db="EMBL/GenBank/DDBJ databases">
        <authorList>
            <person name="Guldener U."/>
        </authorList>
    </citation>
    <scope>NUCLEOTIDE SEQUENCE [LARGE SCALE GENOMIC DNA]</scope>
    <source>
        <strain evidence="4">UTAD17</strain>
    </source>
</reference>